<dbReference type="AlphaFoldDB" id="A0ABD6BN26"/>
<keyword evidence="2" id="KW-0808">Transferase</keyword>
<dbReference type="GO" id="GO:0016301">
    <property type="term" value="F:kinase activity"/>
    <property type="evidence" value="ECO:0007669"/>
    <property type="project" value="UniProtKB-KW"/>
</dbReference>
<evidence type="ECO:0000256" key="1">
    <source>
        <dbReference type="ARBA" id="ARBA00010688"/>
    </source>
</evidence>
<gene>
    <name evidence="5" type="ORF">ACFSAU_01460</name>
</gene>
<evidence type="ECO:0000256" key="3">
    <source>
        <dbReference type="ARBA" id="ARBA00022777"/>
    </source>
</evidence>
<evidence type="ECO:0000259" key="4">
    <source>
        <dbReference type="Pfam" id="PF00294"/>
    </source>
</evidence>
<dbReference type="SUPFAM" id="SSF53613">
    <property type="entry name" value="Ribokinase-like"/>
    <property type="match status" value="1"/>
</dbReference>
<dbReference type="PANTHER" id="PTHR43085">
    <property type="entry name" value="HEXOKINASE FAMILY MEMBER"/>
    <property type="match status" value="1"/>
</dbReference>
<proteinExistence type="inferred from homology"/>
<evidence type="ECO:0000313" key="6">
    <source>
        <dbReference type="Proteomes" id="UP001597139"/>
    </source>
</evidence>
<dbReference type="EMBL" id="JBHUCZ010000001">
    <property type="protein sequence ID" value="MFD1566150.1"/>
    <property type="molecule type" value="Genomic_DNA"/>
</dbReference>
<dbReference type="RefSeq" id="WP_267645422.1">
    <property type="nucleotide sequence ID" value="NZ_JANHGR010000001.1"/>
</dbReference>
<evidence type="ECO:0000313" key="5">
    <source>
        <dbReference type="EMBL" id="MFD1566150.1"/>
    </source>
</evidence>
<comment type="similarity">
    <text evidence="1">Belongs to the carbohydrate kinase PfkB family.</text>
</comment>
<keyword evidence="3 5" id="KW-0418">Kinase</keyword>
<dbReference type="Gene3D" id="3.40.1190.20">
    <property type="match status" value="1"/>
</dbReference>
<dbReference type="PANTHER" id="PTHR43085:SF57">
    <property type="entry name" value="CARBOHYDRATE KINASE PFKB DOMAIN-CONTAINING PROTEIN"/>
    <property type="match status" value="1"/>
</dbReference>
<dbReference type="InterPro" id="IPR029056">
    <property type="entry name" value="Ribokinase-like"/>
</dbReference>
<dbReference type="InterPro" id="IPR050306">
    <property type="entry name" value="PfkB_Carbo_kinase"/>
</dbReference>
<organism evidence="5 6">
    <name type="scientific">Halolamina litorea</name>
    <dbReference type="NCBI Taxonomy" id="1515593"/>
    <lineage>
        <taxon>Archaea</taxon>
        <taxon>Methanobacteriati</taxon>
        <taxon>Methanobacteriota</taxon>
        <taxon>Stenosarchaea group</taxon>
        <taxon>Halobacteria</taxon>
        <taxon>Halobacteriales</taxon>
        <taxon>Haloferacaceae</taxon>
    </lineage>
</organism>
<dbReference type="Proteomes" id="UP001597139">
    <property type="component" value="Unassembled WGS sequence"/>
</dbReference>
<dbReference type="Pfam" id="PF00294">
    <property type="entry name" value="PfkB"/>
    <property type="match status" value="1"/>
</dbReference>
<dbReference type="InterPro" id="IPR011611">
    <property type="entry name" value="PfkB_dom"/>
</dbReference>
<feature type="domain" description="Carbohydrate kinase PfkB" evidence="4">
    <location>
        <begin position="1"/>
        <end position="309"/>
    </location>
</feature>
<dbReference type="CDD" id="cd01166">
    <property type="entry name" value="KdgK"/>
    <property type="match status" value="1"/>
</dbReference>
<comment type="caution">
    <text evidence="5">The sequence shown here is derived from an EMBL/GenBank/DDBJ whole genome shotgun (WGS) entry which is preliminary data.</text>
</comment>
<keyword evidence="6" id="KW-1185">Reference proteome</keyword>
<evidence type="ECO:0000256" key="2">
    <source>
        <dbReference type="ARBA" id="ARBA00022679"/>
    </source>
</evidence>
<protein>
    <submittedName>
        <fullName evidence="5">Sugar kinase</fullName>
    </submittedName>
</protein>
<sequence>MTDLVGFGEATLRLRAGRDRRLGDAEQFAAGVGGPERNAVVTASGLGADAVWLSRLPDSPLGRRVVADLRGHGVRTGVTWGDGDARLATRFVEAGPEPRGRTTVDDRSGAAFERVHAPNLPAGVVQEAARFHVAGPTVARSERAAATTESLFEVASEAGTTASFDLRYRDADWDEATARAACEALFPYVDVLFVSPEAAQAVFGEDGDPIEIAHALRTDNGFETVVLGHGDGDALAVHDDEVHEVDAVPGETVDEAGVHDAFVGAFHATRLAGSDSDGEGADGRPTDVGTALARGAAAAALARTLAGDAVDVSPEAIDRILD</sequence>
<accession>A0ABD6BN26</accession>
<name>A0ABD6BN26_9EURY</name>
<reference evidence="5 6" key="1">
    <citation type="journal article" date="2019" name="Int. J. Syst. Evol. Microbiol.">
        <title>The Global Catalogue of Microorganisms (GCM) 10K type strain sequencing project: providing services to taxonomists for standard genome sequencing and annotation.</title>
        <authorList>
            <consortium name="The Broad Institute Genomics Platform"/>
            <consortium name="The Broad Institute Genome Sequencing Center for Infectious Disease"/>
            <person name="Wu L."/>
            <person name="Ma J."/>
        </authorList>
    </citation>
    <scope>NUCLEOTIDE SEQUENCE [LARGE SCALE GENOMIC DNA]</scope>
    <source>
        <strain evidence="5 6">CGMCC 1.12859</strain>
    </source>
</reference>